<dbReference type="Proteomes" id="UP000044071">
    <property type="component" value="Unassembled WGS sequence"/>
</dbReference>
<dbReference type="EMBL" id="CCSB01000001">
    <property type="protein sequence ID" value="CDZ76389.1"/>
    <property type="molecule type" value="Genomic_DNA"/>
</dbReference>
<dbReference type="RefSeq" id="WP_043872928.1">
    <property type="nucleotide sequence ID" value="NZ_CCVW01000001.1"/>
</dbReference>
<evidence type="ECO:0000256" key="1">
    <source>
        <dbReference type="SAM" id="SignalP"/>
    </source>
</evidence>
<proteinExistence type="predicted"/>
<sequence>MKSIFKLIGIAIYLGCISVAWATDHFCPSGTVNTNQSYSSQQECFGSNNETIHTTCQDFCNSKGNGWYFTAGKGEYCSGTYPSYAYCVCQNDCASSTCPTQWNSCPPNLPVCPQSGRSINVTAWSSHATTSSCEAHCIGTDFSYISGCKSQGCYVASNANFPVQPCVLDEGSYDVKCYCGELETNAP</sequence>
<keyword evidence="3" id="KW-1185">Reference proteome</keyword>
<keyword evidence="1" id="KW-0732">Signal</keyword>
<evidence type="ECO:0000313" key="3">
    <source>
        <dbReference type="Proteomes" id="UP000044071"/>
    </source>
</evidence>
<feature type="signal peptide" evidence="1">
    <location>
        <begin position="1"/>
        <end position="22"/>
    </location>
</feature>
<accession>A0A078KX88</accession>
<feature type="chain" id="PRO_5009744064" evidence="1">
    <location>
        <begin position="23"/>
        <end position="187"/>
    </location>
</feature>
<gene>
    <name evidence="2" type="ORF">BN59_00658</name>
</gene>
<reference evidence="2 3" key="1">
    <citation type="submission" date="2014-06" db="EMBL/GenBank/DDBJ databases">
        <authorList>
            <person name="Urmite Genomes Urmite Genomes"/>
        </authorList>
    </citation>
    <scope>NUCLEOTIDE SEQUENCE [LARGE SCALE GENOMIC DNA]</scope>
</reference>
<protein>
    <submittedName>
        <fullName evidence="2">Uncharacterized protein</fullName>
    </submittedName>
</protein>
<name>A0A078KX88_9GAMM</name>
<dbReference type="AlphaFoldDB" id="A0A078KX88"/>
<organism evidence="2 3">
    <name type="scientific">Legionella massiliensis</name>
    <dbReference type="NCBI Taxonomy" id="1034943"/>
    <lineage>
        <taxon>Bacteria</taxon>
        <taxon>Pseudomonadati</taxon>
        <taxon>Pseudomonadota</taxon>
        <taxon>Gammaproteobacteria</taxon>
        <taxon>Legionellales</taxon>
        <taxon>Legionellaceae</taxon>
        <taxon>Legionella</taxon>
    </lineage>
</organism>
<evidence type="ECO:0000313" key="2">
    <source>
        <dbReference type="EMBL" id="CDZ76389.1"/>
    </source>
</evidence>